<evidence type="ECO:0000313" key="4">
    <source>
        <dbReference type="Proteomes" id="UP001320170"/>
    </source>
</evidence>
<accession>A0ABS8X246</accession>
<comment type="caution">
    <text evidence="3">The sequence shown here is derived from an EMBL/GenBank/DDBJ whole genome shotgun (WGS) entry which is preliminary data.</text>
</comment>
<feature type="transmembrane region" description="Helical" evidence="1">
    <location>
        <begin position="127"/>
        <end position="145"/>
    </location>
</feature>
<proteinExistence type="predicted"/>
<dbReference type="Pfam" id="PF18688">
    <property type="entry name" value="DUF5638"/>
    <property type="match status" value="1"/>
</dbReference>
<name>A0ABS8X246_9GAMM</name>
<reference evidence="3 4" key="1">
    <citation type="journal article" date="2024" name="Pathogens">
        <title>Characterization of a Novel Species of Legionella Isolated from a Healthcare Facility: Legionella resiliens sp. nov.</title>
        <authorList>
            <person name="Cristino S."/>
            <person name="Pascale M.R."/>
            <person name="Marino F."/>
            <person name="Derelitto C."/>
            <person name="Salaris S."/>
            <person name="Orsini M."/>
            <person name="Squarzoni S."/>
            <person name="Grottola A."/>
            <person name="Girolamini L."/>
        </authorList>
    </citation>
    <scope>NUCLEOTIDE SEQUENCE [LARGE SCALE GENOMIC DNA]</scope>
    <source>
        <strain evidence="3 4">8cVS16</strain>
    </source>
</reference>
<evidence type="ECO:0000256" key="1">
    <source>
        <dbReference type="SAM" id="Phobius"/>
    </source>
</evidence>
<evidence type="ECO:0000313" key="3">
    <source>
        <dbReference type="EMBL" id="MCE3532818.1"/>
    </source>
</evidence>
<keyword evidence="1" id="KW-1133">Transmembrane helix</keyword>
<keyword evidence="4" id="KW-1185">Reference proteome</keyword>
<dbReference type="RefSeq" id="WP_182352672.1">
    <property type="nucleotide sequence ID" value="NZ_JAJSPM010000008.1"/>
</dbReference>
<feature type="domain" description="DUF5638" evidence="2">
    <location>
        <begin position="4"/>
        <end position="101"/>
    </location>
</feature>
<feature type="transmembrane region" description="Helical" evidence="1">
    <location>
        <begin position="101"/>
        <end position="121"/>
    </location>
</feature>
<protein>
    <submittedName>
        <fullName evidence="3">DUF5638 domain-containing protein</fullName>
    </submittedName>
</protein>
<sequence length="203" mass="23225">MPITLEVRLVNCRDKFLRLYLENEHPLSLLQQLKDVDAYYNSSFNKSTYMAERIVQSYELFVDNLVKVKNRHLSADEALQKIQDTTFDRKLGIVFYNIAKVLEIAFWSAATTLFFLCATTATVPNPILGVGFTIVFAALMVKSISNLFHCIDDLKSCTRLNAENERERSLVSFFKPPIFSIIAEHSPATEQLSENGVMMLDYH</sequence>
<evidence type="ECO:0000259" key="2">
    <source>
        <dbReference type="Pfam" id="PF18688"/>
    </source>
</evidence>
<keyword evidence="1" id="KW-0472">Membrane</keyword>
<gene>
    <name evidence="3" type="ORF">LXO92_10575</name>
</gene>
<dbReference type="EMBL" id="JAJTND010000004">
    <property type="protein sequence ID" value="MCE3532818.1"/>
    <property type="molecule type" value="Genomic_DNA"/>
</dbReference>
<organism evidence="3 4">
    <name type="scientific">Legionella resiliens</name>
    <dbReference type="NCBI Taxonomy" id="2905958"/>
    <lineage>
        <taxon>Bacteria</taxon>
        <taxon>Pseudomonadati</taxon>
        <taxon>Pseudomonadota</taxon>
        <taxon>Gammaproteobacteria</taxon>
        <taxon>Legionellales</taxon>
        <taxon>Legionellaceae</taxon>
        <taxon>Legionella</taxon>
    </lineage>
</organism>
<keyword evidence="1" id="KW-0812">Transmembrane</keyword>
<dbReference type="Proteomes" id="UP001320170">
    <property type="component" value="Unassembled WGS sequence"/>
</dbReference>
<dbReference type="InterPro" id="IPR040737">
    <property type="entry name" value="DUF5638"/>
</dbReference>